<keyword evidence="1" id="KW-0472">Membrane</keyword>
<gene>
    <name evidence="2" type="ORF">CS010_10110</name>
</gene>
<feature type="transmembrane region" description="Helical" evidence="1">
    <location>
        <begin position="80"/>
        <end position="99"/>
    </location>
</feature>
<feature type="transmembrane region" description="Helical" evidence="1">
    <location>
        <begin position="194"/>
        <end position="217"/>
    </location>
</feature>
<dbReference type="AlphaFoldDB" id="A0A2G3NQ05"/>
<feature type="transmembrane region" description="Helical" evidence="1">
    <location>
        <begin position="229"/>
        <end position="248"/>
    </location>
</feature>
<dbReference type="Proteomes" id="UP000222913">
    <property type="component" value="Unassembled WGS sequence"/>
</dbReference>
<feature type="transmembrane region" description="Helical" evidence="1">
    <location>
        <begin position="52"/>
        <end position="73"/>
    </location>
</feature>
<feature type="transmembrane region" description="Helical" evidence="1">
    <location>
        <begin position="21"/>
        <end position="40"/>
    </location>
</feature>
<feature type="transmembrane region" description="Helical" evidence="1">
    <location>
        <begin position="119"/>
        <end position="141"/>
    </location>
</feature>
<feature type="transmembrane region" description="Helical" evidence="1">
    <location>
        <begin position="162"/>
        <end position="182"/>
    </location>
</feature>
<organism evidence="2 3">
    <name type="scientific">Streptococcus macedonicus</name>
    <name type="common">Streptococcus gallolyticus macedonicus</name>
    <dbReference type="NCBI Taxonomy" id="59310"/>
    <lineage>
        <taxon>Bacteria</taxon>
        <taxon>Bacillati</taxon>
        <taxon>Bacillota</taxon>
        <taxon>Bacilli</taxon>
        <taxon>Lactobacillales</taxon>
        <taxon>Streptococcaceae</taxon>
        <taxon>Streptococcus</taxon>
    </lineage>
</organism>
<feature type="transmembrane region" description="Helical" evidence="1">
    <location>
        <begin position="268"/>
        <end position="286"/>
    </location>
</feature>
<accession>A0A2G3NQ05</accession>
<dbReference type="EMBL" id="PEBM01000062">
    <property type="protein sequence ID" value="PHV55630.1"/>
    <property type="molecule type" value="Genomic_DNA"/>
</dbReference>
<reference evidence="2 3" key="1">
    <citation type="submission" date="2017-10" db="EMBL/GenBank/DDBJ databases">
        <title>Whole-genome sequence of three Streptococcus macedonicus strains isolated from Italian cheeses of the Veneto region.</title>
        <authorList>
            <person name="Treu L."/>
            <person name="De Diego-Diaz B."/>
            <person name="Papadimitriou K."/>
            <person name="Tsakalidou E."/>
            <person name="Corich V."/>
            <person name="Giacomini A."/>
        </authorList>
    </citation>
    <scope>NUCLEOTIDE SEQUENCE [LARGE SCALE GENOMIC DNA]</scope>
    <source>
        <strain evidence="2 3">27MV</strain>
    </source>
</reference>
<comment type="caution">
    <text evidence="2">The sequence shown here is derived from an EMBL/GenBank/DDBJ whole genome shotgun (WGS) entry which is preliminary data.</text>
</comment>
<proteinExistence type="predicted"/>
<sequence>MIEKVKTAFGVINWLKYLHKILLSTFAFYISLTIDGYSILAENNILNSYSVVKYFFIISGILSIIGFSAYLIIDLNYKTFFNLFFGFIAYLIVSYFLLITRNINNSDFNVWKHTDNHFFEYRGLIVVVLIIILSFIIKSILDKFSLKDLYSSFFQEYYKSDSTIYFLIVFIILSDSKLISIISKTVSDGKIADFIPKLTLNIFLLFITFYCIVRIVYKAIEAIRNNNPNFYLSAATSLLFGVIFNYTLQYGVKTEGSLMDMFVFPGATAYQITFIFVFCIIGYLIINRYVITTFLEIVFWGVISLVNYLKQKMRNEPLLVSDISWLKEAKLLTKYIDGTIIIYALIAIVF</sequence>
<keyword evidence="1" id="KW-0812">Transmembrane</keyword>
<evidence type="ECO:0000256" key="1">
    <source>
        <dbReference type="SAM" id="Phobius"/>
    </source>
</evidence>
<dbReference type="RefSeq" id="WP_099390833.1">
    <property type="nucleotide sequence ID" value="NZ_PEBM01000062.1"/>
</dbReference>
<name>A0A2G3NQ05_STRMC</name>
<keyword evidence="1" id="KW-1133">Transmembrane helix</keyword>
<evidence type="ECO:0000313" key="3">
    <source>
        <dbReference type="Proteomes" id="UP000222913"/>
    </source>
</evidence>
<protein>
    <submittedName>
        <fullName evidence="2">Uncharacterized protein</fullName>
    </submittedName>
</protein>
<evidence type="ECO:0000313" key="2">
    <source>
        <dbReference type="EMBL" id="PHV55630.1"/>
    </source>
</evidence>